<gene>
    <name evidence="2" type="ORF">Ciccas_014220</name>
</gene>
<protein>
    <submittedName>
        <fullName evidence="2">Uncharacterized protein</fullName>
    </submittedName>
</protein>
<organism evidence="2 3">
    <name type="scientific">Cichlidogyrus casuarinus</name>
    <dbReference type="NCBI Taxonomy" id="1844966"/>
    <lineage>
        <taxon>Eukaryota</taxon>
        <taxon>Metazoa</taxon>
        <taxon>Spiralia</taxon>
        <taxon>Lophotrochozoa</taxon>
        <taxon>Platyhelminthes</taxon>
        <taxon>Monogenea</taxon>
        <taxon>Monopisthocotylea</taxon>
        <taxon>Dactylogyridea</taxon>
        <taxon>Ancyrocephalidae</taxon>
        <taxon>Cichlidogyrus</taxon>
    </lineage>
</organism>
<sequence length="92" mass="9038">MSGVEGMAPLAGTPGAGLDGTEGAVPREAGGGGAPLLDAPGDGGAPPILGATRPPKLLVELSGCNKNTKSASSFRQSQPTLQLLTVEITRSD</sequence>
<dbReference type="EMBL" id="JBJKFK010007820">
    <property type="protein sequence ID" value="KAL3307271.1"/>
    <property type="molecule type" value="Genomic_DNA"/>
</dbReference>
<name>A0ABD2PLI9_9PLAT</name>
<reference evidence="2 3" key="1">
    <citation type="submission" date="2024-11" db="EMBL/GenBank/DDBJ databases">
        <title>Adaptive evolution of stress response genes in parasites aligns with host niche diversity.</title>
        <authorList>
            <person name="Hahn C."/>
            <person name="Resl P."/>
        </authorList>
    </citation>
    <scope>NUCLEOTIDE SEQUENCE [LARGE SCALE GENOMIC DNA]</scope>
    <source>
        <strain evidence="2">EGGRZ-B1_66</strain>
        <tissue evidence="2">Body</tissue>
    </source>
</reference>
<evidence type="ECO:0000313" key="2">
    <source>
        <dbReference type="EMBL" id="KAL3307271.1"/>
    </source>
</evidence>
<feature type="region of interest" description="Disordered" evidence="1">
    <location>
        <begin position="1"/>
        <end position="52"/>
    </location>
</feature>
<comment type="caution">
    <text evidence="2">The sequence shown here is derived from an EMBL/GenBank/DDBJ whole genome shotgun (WGS) entry which is preliminary data.</text>
</comment>
<accession>A0ABD2PLI9</accession>
<keyword evidence="3" id="KW-1185">Reference proteome</keyword>
<dbReference type="Proteomes" id="UP001626550">
    <property type="component" value="Unassembled WGS sequence"/>
</dbReference>
<dbReference type="AlphaFoldDB" id="A0ABD2PLI9"/>
<proteinExistence type="predicted"/>
<evidence type="ECO:0000256" key="1">
    <source>
        <dbReference type="SAM" id="MobiDB-lite"/>
    </source>
</evidence>
<feature type="compositionally biased region" description="Low complexity" evidence="1">
    <location>
        <begin position="35"/>
        <end position="51"/>
    </location>
</feature>
<evidence type="ECO:0000313" key="3">
    <source>
        <dbReference type="Proteomes" id="UP001626550"/>
    </source>
</evidence>